<dbReference type="AlphaFoldDB" id="A0A165DBA5"/>
<name>A0A165DBA5_9BASI</name>
<keyword evidence="3" id="KW-1185">Reference proteome</keyword>
<evidence type="ECO:0000313" key="2">
    <source>
        <dbReference type="EMBL" id="KZT52439.1"/>
    </source>
</evidence>
<feature type="region of interest" description="Disordered" evidence="1">
    <location>
        <begin position="193"/>
        <end position="225"/>
    </location>
</feature>
<dbReference type="EMBL" id="KV424066">
    <property type="protein sequence ID" value="KZT52439.1"/>
    <property type="molecule type" value="Genomic_DNA"/>
</dbReference>
<gene>
    <name evidence="2" type="ORF">CALCODRAFT_502302</name>
</gene>
<organism evidence="2 3">
    <name type="scientific">Calocera cornea HHB12733</name>
    <dbReference type="NCBI Taxonomy" id="1353952"/>
    <lineage>
        <taxon>Eukaryota</taxon>
        <taxon>Fungi</taxon>
        <taxon>Dikarya</taxon>
        <taxon>Basidiomycota</taxon>
        <taxon>Agaricomycotina</taxon>
        <taxon>Dacrymycetes</taxon>
        <taxon>Dacrymycetales</taxon>
        <taxon>Dacrymycetaceae</taxon>
        <taxon>Calocera</taxon>
    </lineage>
</organism>
<accession>A0A165DBA5</accession>
<dbReference type="InParanoid" id="A0A165DBA5"/>
<dbReference type="Proteomes" id="UP000076842">
    <property type="component" value="Unassembled WGS sequence"/>
</dbReference>
<evidence type="ECO:0000313" key="3">
    <source>
        <dbReference type="Proteomes" id="UP000076842"/>
    </source>
</evidence>
<evidence type="ECO:0000256" key="1">
    <source>
        <dbReference type="SAM" id="MobiDB-lite"/>
    </source>
</evidence>
<protein>
    <submittedName>
        <fullName evidence="2">Uncharacterized protein</fullName>
    </submittedName>
</protein>
<sequence>MAAEITGAVIAGVALGLQSGVQVVTSYTPNSVATRVARTYIENQELEKQALESNVAPTTVTKLMEQHSRAMSHIRDSIEREKELYQTSEGSTFIQRVYVGIQSFYYNLVGDRVTQNTKKTLTCLTSQEKFCQAYDRQTQHQRPTALSSARTDLTHDRNNWLANHVAKRETGAMPNGEHTHSFTAAAIEMQEMGNPFKSAGSPSSETGEYHSGVPNEHPSKGLSKA</sequence>
<proteinExistence type="predicted"/>
<reference evidence="2 3" key="1">
    <citation type="journal article" date="2016" name="Mol. Biol. Evol.">
        <title>Comparative Genomics of Early-Diverging Mushroom-Forming Fungi Provides Insights into the Origins of Lignocellulose Decay Capabilities.</title>
        <authorList>
            <person name="Nagy L.G."/>
            <person name="Riley R."/>
            <person name="Tritt A."/>
            <person name="Adam C."/>
            <person name="Daum C."/>
            <person name="Floudas D."/>
            <person name="Sun H."/>
            <person name="Yadav J.S."/>
            <person name="Pangilinan J."/>
            <person name="Larsson K.H."/>
            <person name="Matsuura K."/>
            <person name="Barry K."/>
            <person name="Labutti K."/>
            <person name="Kuo R."/>
            <person name="Ohm R.A."/>
            <person name="Bhattacharya S.S."/>
            <person name="Shirouzu T."/>
            <person name="Yoshinaga Y."/>
            <person name="Martin F.M."/>
            <person name="Grigoriev I.V."/>
            <person name="Hibbett D.S."/>
        </authorList>
    </citation>
    <scope>NUCLEOTIDE SEQUENCE [LARGE SCALE GENOMIC DNA]</scope>
    <source>
        <strain evidence="2 3">HHB12733</strain>
    </source>
</reference>